<keyword evidence="2" id="KW-1185">Reference proteome</keyword>
<keyword evidence="1" id="KW-0808">Transferase</keyword>
<dbReference type="RefSeq" id="WP_212657820.1">
    <property type="nucleotide sequence ID" value="NZ_JAGXTP010000001.1"/>
</dbReference>
<sequence length="62" mass="6687">MIDLSLLEPMFSVLRPDAAIFRHTGNVKERIGSASNTSCPRNVHVCRDGIYLALSGSIQGGN</sequence>
<dbReference type="InterPro" id="IPR003673">
    <property type="entry name" value="CoA-Trfase_fam_III"/>
</dbReference>
<dbReference type="Pfam" id="PF02515">
    <property type="entry name" value="CoA_transf_3"/>
    <property type="match status" value="1"/>
</dbReference>
<dbReference type="GO" id="GO:0016740">
    <property type="term" value="F:transferase activity"/>
    <property type="evidence" value="ECO:0007669"/>
    <property type="project" value="UniProtKB-KW"/>
</dbReference>
<dbReference type="EMBL" id="JAGXTP010000001">
    <property type="protein sequence ID" value="MBS3848260.1"/>
    <property type="molecule type" value="Genomic_DNA"/>
</dbReference>
<dbReference type="Proteomes" id="UP000678281">
    <property type="component" value="Unassembled WGS sequence"/>
</dbReference>
<reference evidence="1" key="1">
    <citation type="submission" date="2021-04" db="EMBL/GenBank/DDBJ databases">
        <title>Devosia litorisediminis sp. nov., isolated from a sand dune.</title>
        <authorList>
            <person name="Park S."/>
            <person name="Yoon J.-H."/>
        </authorList>
    </citation>
    <scope>NUCLEOTIDE SEQUENCE</scope>
    <source>
        <strain evidence="1">BSSL-BM10</strain>
    </source>
</reference>
<evidence type="ECO:0000313" key="1">
    <source>
        <dbReference type="EMBL" id="MBS3848260.1"/>
    </source>
</evidence>
<organism evidence="1 2">
    <name type="scientific">Devosia litorisediminis</name>
    <dbReference type="NCBI Taxonomy" id="2829817"/>
    <lineage>
        <taxon>Bacteria</taxon>
        <taxon>Pseudomonadati</taxon>
        <taxon>Pseudomonadota</taxon>
        <taxon>Alphaproteobacteria</taxon>
        <taxon>Hyphomicrobiales</taxon>
        <taxon>Devosiaceae</taxon>
        <taxon>Devosia</taxon>
    </lineage>
</organism>
<comment type="caution">
    <text evidence="1">The sequence shown here is derived from an EMBL/GenBank/DDBJ whole genome shotgun (WGS) entry which is preliminary data.</text>
</comment>
<proteinExistence type="predicted"/>
<evidence type="ECO:0000313" key="2">
    <source>
        <dbReference type="Proteomes" id="UP000678281"/>
    </source>
</evidence>
<accession>A0A942IDH3</accession>
<protein>
    <submittedName>
        <fullName evidence="1">CoA transferase</fullName>
    </submittedName>
</protein>
<dbReference type="AlphaFoldDB" id="A0A942IDH3"/>
<dbReference type="InterPro" id="IPR023606">
    <property type="entry name" value="CoA-Trfase_III_dom_1_sf"/>
</dbReference>
<gene>
    <name evidence="1" type="ORF">KD146_06075</name>
</gene>
<dbReference type="SUPFAM" id="SSF89796">
    <property type="entry name" value="CoA-transferase family III (CaiB/BaiF)"/>
    <property type="match status" value="1"/>
</dbReference>
<name>A0A942IDH3_9HYPH</name>